<gene>
    <name evidence="1" type="ORF">M3P05_12405</name>
</gene>
<evidence type="ECO:0000313" key="1">
    <source>
        <dbReference type="EMBL" id="MCL6270726.1"/>
    </source>
</evidence>
<accession>A0ABT0PHJ0</accession>
<protein>
    <submittedName>
        <fullName evidence="1">Uncharacterized protein</fullName>
    </submittedName>
</protein>
<proteinExistence type="predicted"/>
<name>A0ABT0PHJ0_9GAMM</name>
<keyword evidence="2" id="KW-1185">Reference proteome</keyword>
<evidence type="ECO:0000313" key="2">
    <source>
        <dbReference type="Proteomes" id="UP001203338"/>
    </source>
</evidence>
<dbReference type="EMBL" id="JAMFLX010000016">
    <property type="protein sequence ID" value="MCL6270726.1"/>
    <property type="molecule type" value="Genomic_DNA"/>
</dbReference>
<sequence>MAINKEDIKLYESQRLTDDEDGGGRATGTEVVDGQVNNLFRDISRIDRTVGDVSMRKVFAGVSTDNVDPYLGAHVILTSAPEDEKVGVVLFDTGSQTDERSDARNRIESYVVPSVDTSWDLLGNQLQGQRTLLAVQREQSRLPEIGEVYRLLNETSSEEQYVRITSVDSRVETFTYSTGQSSYVDFERRRLELGVSAPLEFTFPGGIPNPAGMDKQNGVDNTRVQDTQVADAARYYGIQHLEENANSGKLTFKVKSVYGEVVPSAQSETPLINQDGVYTARVMHATSGASRSVSLSFGLIGGNQSRAFLQSGAVPRTITLSIAGGTYKDNGDGTFGHTSGSNPFDKLTVDYESGQIDVWKSSGSFASGASASYRPGAVMVGDMVSAEMEITSQNRGFSYTFDLGAGGGLPEPGTLIISYLALGKWYDLTDAGNGVLEGFGTGTVDYASGAASATLQAMPDPDSAIVIAYKLQNNDEVTIHAGSVTPGQFEVRHITEKPGIKPGSVSITYQGDGNEKTITDNGFGILQGDGTGTVYYADGILSIVPETIPDAGTDLSLSYEEGTVTTINIPGTPDGAGNFTGTIPDAPLLPGSISLEWLVEREASRGSIIEGAANLDFTETQTRTAHDDGQGGWQDFTGTIDYASGAFTVKVAGDYQYSQPRAVRQGGGLGGGSYQMVYDSFTKAEVFPGDGVISKAQSNSLSHVPNTETITSPEITVDLLPLVSDAILPGSIIFTWAGETYFDRAGTLYKNISSQTNAGTAVGSVDYTGGLATFTDYPDGLNGGLSIKAMTTSRAGFQTSHIAFRTPGAPLRAGSLQVWANRADTGERISASSNFNGNIVSSEMDGFVDSETGWCKIHFTDGTNDIDVLPQTVSFNTVVLTSIPFDSSLIGLDPVRLPADGRVPIYRAGDVVVLAHTQSTDVGTPSDGQVININRNHQVSIAVVDSAGKALDPSQYTANLETGQVTFSSPLILQDVGGNALTGPFSVQDRIEQMSIVSDVQINGDISIIAPLAWDFPQGSTVSSAVVYGDLQARVKNEFSQRTWNSGAPNWMNSRAGDETTAQYNLINYPIQIDNKGAIEGKWALVFTGTSSFQIIEEKLGIIGAGSTSANAAPVNPETATPYWTVEADGWGSGWVSGNVLRFDTEGALAPLWLVRTVLAGQGTRQDDQFTLQVRGDAD</sequence>
<organism evidence="1 2">
    <name type="scientific">Parendozoicomonas callyspongiae</name>
    <dbReference type="NCBI Taxonomy" id="2942213"/>
    <lineage>
        <taxon>Bacteria</taxon>
        <taxon>Pseudomonadati</taxon>
        <taxon>Pseudomonadota</taxon>
        <taxon>Gammaproteobacteria</taxon>
        <taxon>Oceanospirillales</taxon>
        <taxon>Endozoicomonadaceae</taxon>
        <taxon>Parendozoicomonas</taxon>
    </lineage>
</organism>
<dbReference type="Proteomes" id="UP001203338">
    <property type="component" value="Unassembled WGS sequence"/>
</dbReference>
<dbReference type="RefSeq" id="WP_249700003.1">
    <property type="nucleotide sequence ID" value="NZ_JAMFLX010000016.1"/>
</dbReference>
<comment type="caution">
    <text evidence="1">The sequence shown here is derived from an EMBL/GenBank/DDBJ whole genome shotgun (WGS) entry which is preliminary data.</text>
</comment>
<reference evidence="1 2" key="1">
    <citation type="submission" date="2022-05" db="EMBL/GenBank/DDBJ databases">
        <authorList>
            <person name="Park J.-S."/>
        </authorList>
    </citation>
    <scope>NUCLEOTIDE SEQUENCE [LARGE SCALE GENOMIC DNA]</scope>
    <source>
        <strain evidence="1 2">2012CJ34-2</strain>
    </source>
</reference>